<name>A0A6C2YTZ6_9BACT</name>
<sequence length="179" mass="20557">MTKGLEALKVKAFTRDRVPNDHPGGDLPWQTYHTVRNALVKTCRRYGPTGPMGVIKIVEGVENPLMMLAKDQDFWESGDPDPAYFILDGQPNHERYCYAELYGDDPFNAGWLMSITETLREFDGWGLCVSNIPDSYLLIFGKRLMVKGRLAKCQSAAEVVAEARRLLKRGNKKWWQFWR</sequence>
<gene>
    <name evidence="1" type="ORF">GMBLW1_40830</name>
</gene>
<protein>
    <submittedName>
        <fullName evidence="1">Uncharacterized protein</fullName>
    </submittedName>
</protein>
<accession>A0A6C2YTZ6</accession>
<dbReference type="RefSeq" id="WP_162660119.1">
    <property type="nucleotide sequence ID" value="NZ_LR593887.1"/>
</dbReference>
<evidence type="ECO:0000313" key="1">
    <source>
        <dbReference type="EMBL" id="VIP05110.1"/>
    </source>
</evidence>
<keyword evidence="2" id="KW-1185">Reference proteome</keyword>
<dbReference type="Proteomes" id="UP000464378">
    <property type="component" value="Chromosome"/>
</dbReference>
<evidence type="ECO:0000313" key="2">
    <source>
        <dbReference type="Proteomes" id="UP000464378"/>
    </source>
</evidence>
<organism evidence="1">
    <name type="scientific">Tuwongella immobilis</name>
    <dbReference type="NCBI Taxonomy" id="692036"/>
    <lineage>
        <taxon>Bacteria</taxon>
        <taxon>Pseudomonadati</taxon>
        <taxon>Planctomycetota</taxon>
        <taxon>Planctomycetia</taxon>
        <taxon>Gemmatales</taxon>
        <taxon>Gemmataceae</taxon>
        <taxon>Tuwongella</taxon>
    </lineage>
</organism>
<reference evidence="1" key="1">
    <citation type="submission" date="2019-04" db="EMBL/GenBank/DDBJ databases">
        <authorList>
            <consortium name="Science for Life Laboratories"/>
        </authorList>
    </citation>
    <scope>NUCLEOTIDE SEQUENCE</scope>
    <source>
        <strain evidence="1">MBLW1</strain>
    </source>
</reference>
<proteinExistence type="predicted"/>
<dbReference type="EMBL" id="LR593887">
    <property type="protein sequence ID" value="VTS07576.1"/>
    <property type="molecule type" value="Genomic_DNA"/>
</dbReference>
<dbReference type="EMBL" id="LR586016">
    <property type="protein sequence ID" value="VIP05110.1"/>
    <property type="molecule type" value="Genomic_DNA"/>
</dbReference>
<dbReference type="InParanoid" id="A0A6C2YTZ6"/>
<dbReference type="AlphaFoldDB" id="A0A6C2YTZ6"/>
<dbReference type="KEGG" id="tim:GMBLW1_40830"/>